<dbReference type="Proteomes" id="UP000184330">
    <property type="component" value="Unassembled WGS sequence"/>
</dbReference>
<proteinExistence type="predicted"/>
<feature type="coiled-coil region" evidence="1">
    <location>
        <begin position="6"/>
        <end position="44"/>
    </location>
</feature>
<evidence type="ECO:0000256" key="2">
    <source>
        <dbReference type="SAM" id="MobiDB-lite"/>
    </source>
</evidence>
<sequence>MSSQDVAFLRSQLEQAETLLKTTRKTAEENHQRLTKELAASDAQDSKTLIECENTVSTIKKLIETEVRSSRPLGLLLQYLIDNQKLRESRAENLSADEKIDRFEKGNMDYVLFRERDNISALRNCYEECSKVAPTAVEVSHIAALICAGWIKAPEETEYWKERGEQKVSPGSPPYAPGEVRFNPSCSPVSRGRTFRDRSPGFDGTLRHRRDGRSLVVPSSPQYLGRRAPRRTGGESPKKFSPTSPQFNPLAPAYGYGPTSPVPDFSVSPSVRIPDKVPDFSFTSPTLNPTPTYPPGLDLYSRVPGWGTSAASTGPTMFTPQSFTNAGTSSGPIANGWGGRQRASNVRTTYRRCMAPSNSPPILPPLGTPTSQYLWICTTTWSF</sequence>
<gene>
    <name evidence="3" type="ORF">PAC_01591</name>
</gene>
<keyword evidence="1" id="KW-0175">Coiled coil</keyword>
<dbReference type="AlphaFoldDB" id="A0A1L7WG15"/>
<evidence type="ECO:0000313" key="4">
    <source>
        <dbReference type="Proteomes" id="UP000184330"/>
    </source>
</evidence>
<reference evidence="3 4" key="1">
    <citation type="submission" date="2016-03" db="EMBL/GenBank/DDBJ databases">
        <authorList>
            <person name="Ploux O."/>
        </authorList>
    </citation>
    <scope>NUCLEOTIDE SEQUENCE [LARGE SCALE GENOMIC DNA]</scope>
    <source>
        <strain evidence="3 4">UAMH 11012</strain>
    </source>
</reference>
<feature type="region of interest" description="Disordered" evidence="2">
    <location>
        <begin position="162"/>
        <end position="250"/>
    </location>
</feature>
<keyword evidence="4" id="KW-1185">Reference proteome</keyword>
<dbReference type="EMBL" id="FJOG01000002">
    <property type="protein sequence ID" value="CZR51714.1"/>
    <property type="molecule type" value="Genomic_DNA"/>
</dbReference>
<protein>
    <submittedName>
        <fullName evidence="3">Uncharacterized protein</fullName>
    </submittedName>
</protein>
<evidence type="ECO:0000256" key="1">
    <source>
        <dbReference type="SAM" id="Coils"/>
    </source>
</evidence>
<name>A0A1L7WG15_9HELO</name>
<evidence type="ECO:0000313" key="3">
    <source>
        <dbReference type="EMBL" id="CZR51714.1"/>
    </source>
</evidence>
<organism evidence="3 4">
    <name type="scientific">Phialocephala subalpina</name>
    <dbReference type="NCBI Taxonomy" id="576137"/>
    <lineage>
        <taxon>Eukaryota</taxon>
        <taxon>Fungi</taxon>
        <taxon>Dikarya</taxon>
        <taxon>Ascomycota</taxon>
        <taxon>Pezizomycotina</taxon>
        <taxon>Leotiomycetes</taxon>
        <taxon>Helotiales</taxon>
        <taxon>Mollisiaceae</taxon>
        <taxon>Phialocephala</taxon>
        <taxon>Phialocephala fortinii species complex</taxon>
    </lineage>
</organism>
<accession>A0A1L7WG15</accession>